<reference evidence="1 2" key="1">
    <citation type="submission" date="2018-07" db="EMBL/GenBank/DDBJ databases">
        <authorList>
            <person name="Boyd E.M."/>
            <person name="Barkley D.B."/>
            <person name="Naeem H."/>
            <person name="Vanhorne R."/>
            <person name="Nayek S."/>
            <person name="Layton S.R."/>
            <person name="Hughes L.E."/>
            <person name="Garlena R.A."/>
            <person name="Russell D.A."/>
            <person name="Pope W.H."/>
            <person name="Jacobs-Sera D."/>
            <person name="Hatfull G.F."/>
        </authorList>
    </citation>
    <scope>NUCLEOTIDE SEQUENCE [LARGE SCALE GENOMIC DNA]</scope>
</reference>
<protein>
    <submittedName>
        <fullName evidence="1">Uncharacterized protein</fullName>
    </submittedName>
</protein>
<gene>
    <name evidence="1" type="primary">123</name>
    <name evidence="1" type="ORF">SEA_STARBOW_123</name>
</gene>
<accession>A0A345M800</accession>
<evidence type="ECO:0000313" key="1">
    <source>
        <dbReference type="EMBL" id="AXH66621.1"/>
    </source>
</evidence>
<evidence type="ECO:0000313" key="2">
    <source>
        <dbReference type="Proteomes" id="UP000259040"/>
    </source>
</evidence>
<sequence length="54" mass="6237">MFNGFTAFLDTMNKSMAQWEAEQEKIREAFVEGVTVEFEDGEVREYGPFDKPSP</sequence>
<name>A0A345M800_9CAUD</name>
<organism evidence="1 2">
    <name type="scientific">Streptomyces phage Starbow</name>
    <dbReference type="NCBI Taxonomy" id="2283266"/>
    <lineage>
        <taxon>Viruses</taxon>
        <taxon>Duplodnaviria</taxon>
        <taxon>Heunggongvirae</taxon>
        <taxon>Uroviricota</taxon>
        <taxon>Caudoviricetes</taxon>
        <taxon>Stanwilliamsviridae</taxon>
        <taxon>Boydwoodruffvirinae</taxon>
        <taxon>Karimacvirus</taxon>
        <taxon>Karimacvirus karimac</taxon>
        <taxon>Streptomyces virus Karimac</taxon>
    </lineage>
</organism>
<dbReference type="Proteomes" id="UP000259040">
    <property type="component" value="Segment"/>
</dbReference>
<dbReference type="EMBL" id="MH576964">
    <property type="protein sequence ID" value="AXH66621.1"/>
    <property type="molecule type" value="Genomic_DNA"/>
</dbReference>
<proteinExistence type="predicted"/>